<gene>
    <name evidence="4" type="ORF">MNBD_PLANCTO02-1593</name>
</gene>
<feature type="domain" description="Thioredoxin" evidence="3">
    <location>
        <begin position="48"/>
        <end position="183"/>
    </location>
</feature>
<evidence type="ECO:0000256" key="1">
    <source>
        <dbReference type="ARBA" id="ARBA00022729"/>
    </source>
</evidence>
<keyword evidence="1" id="KW-0732">Signal</keyword>
<reference evidence="4" key="1">
    <citation type="submission" date="2018-06" db="EMBL/GenBank/DDBJ databases">
        <authorList>
            <person name="Zhirakovskaya E."/>
        </authorList>
    </citation>
    <scope>NUCLEOTIDE SEQUENCE</scope>
</reference>
<dbReference type="PROSITE" id="PS51352">
    <property type="entry name" value="THIOREDOXIN_2"/>
    <property type="match status" value="1"/>
</dbReference>
<sequence>MLIKLPCKKMVEMDVCLHHSNKAHLSTGILLQTTNRVSKSKWWQRAIPVLCCLIVVLSLSKVEGASQRWHSDLNRAMAEAKKLNKPLIIHFYADWCGPCKKMDRDVLYSRGLLRQFGTRFVGVKINSDHNQQLADRLGIRALPSDVFVHPEGWVIKKSSGSKNLRGYFSQLAQIESKFKRIEQFKLARGKKRRQTGPRLIPFDDPRKKKSQANKGFDTLKLQTKKQATIASTKKQGRIVGLSAFSPVTLKDQRKWIRGSRQFSETHEGITYYMRSQREVQRFKAAPERYVPRYLGCDAVILKEYQKAIPGSTRFAAFYKEQLFLFTKPVSRKEFKKQPSAYSKIKNNITLDSIRH</sequence>
<dbReference type="InterPro" id="IPR051099">
    <property type="entry name" value="AGR/TXD"/>
</dbReference>
<dbReference type="AlphaFoldDB" id="A0A3B1DUW5"/>
<feature type="region of interest" description="Disordered" evidence="2">
    <location>
        <begin position="187"/>
        <end position="215"/>
    </location>
</feature>
<evidence type="ECO:0000313" key="4">
    <source>
        <dbReference type="EMBL" id="VAX39914.1"/>
    </source>
</evidence>
<dbReference type="Gene3D" id="3.40.30.10">
    <property type="entry name" value="Glutaredoxin"/>
    <property type="match status" value="1"/>
</dbReference>
<evidence type="ECO:0000259" key="3">
    <source>
        <dbReference type="PROSITE" id="PS51352"/>
    </source>
</evidence>
<accession>A0A3B1DUW5</accession>
<dbReference type="SUPFAM" id="SSF52833">
    <property type="entry name" value="Thioredoxin-like"/>
    <property type="match status" value="1"/>
</dbReference>
<dbReference type="Pfam" id="PF13899">
    <property type="entry name" value="Thioredoxin_7"/>
    <property type="match status" value="1"/>
</dbReference>
<evidence type="ECO:0000256" key="2">
    <source>
        <dbReference type="SAM" id="MobiDB-lite"/>
    </source>
</evidence>
<dbReference type="InterPro" id="IPR017937">
    <property type="entry name" value="Thioredoxin_CS"/>
</dbReference>
<dbReference type="EMBL" id="UOGL01000382">
    <property type="protein sequence ID" value="VAX39914.1"/>
    <property type="molecule type" value="Genomic_DNA"/>
</dbReference>
<dbReference type="PANTHER" id="PTHR15337:SF11">
    <property type="entry name" value="THIOREDOXIN DOMAIN-CONTAINING PROTEIN"/>
    <property type="match status" value="1"/>
</dbReference>
<dbReference type="InterPro" id="IPR036249">
    <property type="entry name" value="Thioredoxin-like_sf"/>
</dbReference>
<dbReference type="CDD" id="cd02947">
    <property type="entry name" value="TRX_family"/>
    <property type="match status" value="1"/>
</dbReference>
<dbReference type="InterPro" id="IPR013766">
    <property type="entry name" value="Thioredoxin_domain"/>
</dbReference>
<protein>
    <recommendedName>
        <fullName evidence="3">Thioredoxin domain-containing protein</fullName>
    </recommendedName>
</protein>
<dbReference type="PROSITE" id="PS00194">
    <property type="entry name" value="THIOREDOXIN_1"/>
    <property type="match status" value="1"/>
</dbReference>
<proteinExistence type="predicted"/>
<dbReference type="PANTHER" id="PTHR15337">
    <property type="entry name" value="ANTERIOR GRADIENT PROTEIN-RELATED"/>
    <property type="match status" value="1"/>
</dbReference>
<name>A0A3B1DUW5_9ZZZZ</name>
<organism evidence="4">
    <name type="scientific">hydrothermal vent metagenome</name>
    <dbReference type="NCBI Taxonomy" id="652676"/>
    <lineage>
        <taxon>unclassified sequences</taxon>
        <taxon>metagenomes</taxon>
        <taxon>ecological metagenomes</taxon>
    </lineage>
</organism>